<evidence type="ECO:0000259" key="1">
    <source>
        <dbReference type="Pfam" id="PF02541"/>
    </source>
</evidence>
<dbReference type="InterPro" id="IPR050273">
    <property type="entry name" value="GppA/Ppx_hydrolase"/>
</dbReference>
<organism evidence="3">
    <name type="scientific">bioreactor metagenome</name>
    <dbReference type="NCBI Taxonomy" id="1076179"/>
    <lineage>
        <taxon>unclassified sequences</taxon>
        <taxon>metagenomes</taxon>
        <taxon>ecological metagenomes</taxon>
    </lineage>
</organism>
<dbReference type="SUPFAM" id="SSF109604">
    <property type="entry name" value="HD-domain/PDEase-like"/>
    <property type="match status" value="1"/>
</dbReference>
<dbReference type="Pfam" id="PF21447">
    <property type="entry name" value="Ppx-GppA_III"/>
    <property type="match status" value="1"/>
</dbReference>
<dbReference type="EMBL" id="VSSQ01019958">
    <property type="protein sequence ID" value="MPM64444.1"/>
    <property type="molecule type" value="Genomic_DNA"/>
</dbReference>
<dbReference type="GO" id="GO:0004309">
    <property type="term" value="F:exopolyphosphatase activity"/>
    <property type="evidence" value="ECO:0007669"/>
    <property type="project" value="UniProtKB-EC"/>
</dbReference>
<name>A0A645BRL1_9ZZZZ</name>
<sequence length="399" mass="44475">MISGEEEARLVYVAVADAVDISEKRAMLIDIGGGSVEVTITQEGSILTAKTHPLGTVRLLQRLRENTVPSRPDSFGRLLREYTEAARRRIGQEVGSMAVDVCIGTGGNVEAFGELRQKIFKRDSDRVVTAKELDELVTLLEGMNVRERTRRFGLRPDRADVILPAAIVLKMITGIAGVDQVLIPNVGLKNGLLLDLSRNMAQAMVLPDRNQVYGSAVRIGQKYQFNEEHAYYVARLATSLFDQAAKLHQLNGEERLVLEVGALLHDIGHFVNTVNHDQHGDYLLKANHIIGLSERQQEMVACLVQFHRKGVPYRDIPITSTLTQKDRLTVTKLCAFLRLADGLDGSHTQRVTEAVFTETRSGWLLRLKGNEDLTLEKWSAVKRKALFEEIFGVALDVEE</sequence>
<accession>A0A645BRL1</accession>
<dbReference type="InterPro" id="IPR048950">
    <property type="entry name" value="Ppx_GppA_C"/>
</dbReference>
<dbReference type="PANTHER" id="PTHR30005">
    <property type="entry name" value="EXOPOLYPHOSPHATASE"/>
    <property type="match status" value="1"/>
</dbReference>
<dbReference type="InterPro" id="IPR003607">
    <property type="entry name" value="HD/PDEase_dom"/>
</dbReference>
<dbReference type="EC" id="3.6.1.11" evidence="3"/>
<evidence type="ECO:0000259" key="2">
    <source>
        <dbReference type="Pfam" id="PF21447"/>
    </source>
</evidence>
<dbReference type="CDD" id="cd00077">
    <property type="entry name" value="HDc"/>
    <property type="match status" value="1"/>
</dbReference>
<feature type="domain" description="Ppx/GppA phosphatase N-terminal" evidence="1">
    <location>
        <begin position="2"/>
        <end position="196"/>
    </location>
</feature>
<protein>
    <submittedName>
        <fullName evidence="3">Exopolyphosphatase</fullName>
        <ecNumber evidence="3">3.6.1.11</ecNumber>
    </submittedName>
</protein>
<reference evidence="3" key="1">
    <citation type="submission" date="2019-08" db="EMBL/GenBank/DDBJ databases">
        <authorList>
            <person name="Kucharzyk K."/>
            <person name="Murdoch R.W."/>
            <person name="Higgins S."/>
            <person name="Loffler F."/>
        </authorList>
    </citation>
    <scope>NUCLEOTIDE SEQUENCE</scope>
</reference>
<dbReference type="PANTHER" id="PTHR30005:SF0">
    <property type="entry name" value="RETROGRADE REGULATION PROTEIN 2"/>
    <property type="match status" value="1"/>
</dbReference>
<dbReference type="InterPro" id="IPR043129">
    <property type="entry name" value="ATPase_NBD"/>
</dbReference>
<comment type="caution">
    <text evidence="3">The sequence shown here is derived from an EMBL/GenBank/DDBJ whole genome shotgun (WGS) entry which is preliminary data.</text>
</comment>
<proteinExistence type="predicted"/>
<dbReference type="Gene3D" id="1.10.3210.10">
    <property type="entry name" value="Hypothetical protein af1432"/>
    <property type="match status" value="1"/>
</dbReference>
<dbReference type="AlphaFoldDB" id="A0A645BRL1"/>
<dbReference type="Pfam" id="PF02541">
    <property type="entry name" value="Ppx-GppA"/>
    <property type="match status" value="1"/>
</dbReference>
<evidence type="ECO:0000313" key="3">
    <source>
        <dbReference type="EMBL" id="MPM64444.1"/>
    </source>
</evidence>
<dbReference type="Gene3D" id="3.30.420.150">
    <property type="entry name" value="Exopolyphosphatase. Domain 2"/>
    <property type="match status" value="1"/>
</dbReference>
<gene>
    <name evidence="3" type="primary">ppx_14</name>
    <name evidence="3" type="ORF">SDC9_111330</name>
</gene>
<keyword evidence="3" id="KW-0378">Hydrolase</keyword>
<dbReference type="SUPFAM" id="SSF53067">
    <property type="entry name" value="Actin-like ATPase domain"/>
    <property type="match status" value="1"/>
</dbReference>
<feature type="domain" description="Ppx/GppA phosphatase C-terminal" evidence="2">
    <location>
        <begin position="216"/>
        <end position="368"/>
    </location>
</feature>
<dbReference type="InterPro" id="IPR003695">
    <property type="entry name" value="Ppx_GppA_N"/>
</dbReference>